<dbReference type="RefSeq" id="WP_203821209.1">
    <property type="nucleotide sequence ID" value="NZ_BOMM01000058.1"/>
</dbReference>
<dbReference type="Proteomes" id="UP000598174">
    <property type="component" value="Unassembled WGS sequence"/>
</dbReference>
<dbReference type="AlphaFoldDB" id="A0A919JCU3"/>
<proteinExistence type="predicted"/>
<gene>
    <name evidence="1" type="ORF">Afe05nite_66510</name>
</gene>
<sequence>MIKSAAAAAQRGIAEIRLGLGGPRLAGVASMLSIAGDVMLAHEFGKAFTFGNQAEALTGIACAMGNPICAGPVGSDAAGNQYTPQQQRRHLRGARNSGTDVREECLVTDAADEQILGAFGALVWKFFPETRQAAAGLIISELERAIDQDRVPDEISAFEYLVHAVFPIVIDRLGEFPLEPDQLRRFCQFCRSVLSYSGPDRLSVDYAFNTTLLEAVDFPEAAEAVREVDPKLVEIIRTQYGKWKS</sequence>
<accession>A0A919JCU3</accession>
<reference evidence="1" key="1">
    <citation type="submission" date="2021-01" db="EMBL/GenBank/DDBJ databases">
        <title>Whole genome shotgun sequence of Actinoplanes ferrugineus NBRC 15555.</title>
        <authorList>
            <person name="Komaki H."/>
            <person name="Tamura T."/>
        </authorList>
    </citation>
    <scope>NUCLEOTIDE SEQUENCE</scope>
    <source>
        <strain evidence="1">NBRC 15555</strain>
    </source>
</reference>
<evidence type="ECO:0000313" key="2">
    <source>
        <dbReference type="Proteomes" id="UP000598174"/>
    </source>
</evidence>
<organism evidence="1 2">
    <name type="scientific">Paractinoplanes ferrugineus</name>
    <dbReference type="NCBI Taxonomy" id="113564"/>
    <lineage>
        <taxon>Bacteria</taxon>
        <taxon>Bacillati</taxon>
        <taxon>Actinomycetota</taxon>
        <taxon>Actinomycetes</taxon>
        <taxon>Micromonosporales</taxon>
        <taxon>Micromonosporaceae</taxon>
        <taxon>Paractinoplanes</taxon>
    </lineage>
</organism>
<keyword evidence="2" id="KW-1185">Reference proteome</keyword>
<comment type="caution">
    <text evidence="1">The sequence shown here is derived from an EMBL/GenBank/DDBJ whole genome shotgun (WGS) entry which is preliminary data.</text>
</comment>
<evidence type="ECO:0000313" key="1">
    <source>
        <dbReference type="EMBL" id="GIE14811.1"/>
    </source>
</evidence>
<dbReference type="EMBL" id="BOMM01000058">
    <property type="protein sequence ID" value="GIE14811.1"/>
    <property type="molecule type" value="Genomic_DNA"/>
</dbReference>
<name>A0A919JCU3_9ACTN</name>
<protein>
    <submittedName>
        <fullName evidence="1">Uncharacterized protein</fullName>
    </submittedName>
</protein>